<dbReference type="PANTHER" id="PTHR30007:SF1">
    <property type="entry name" value="BLR1914 PROTEIN"/>
    <property type="match status" value="1"/>
</dbReference>
<dbReference type="AlphaFoldDB" id="A0A2U8W3T8"/>
<proteinExistence type="predicted"/>
<dbReference type="Pfam" id="PF01609">
    <property type="entry name" value="DDE_Tnp_1"/>
    <property type="match status" value="1"/>
</dbReference>
<dbReference type="GO" id="GO:0003677">
    <property type="term" value="F:DNA binding"/>
    <property type="evidence" value="ECO:0007669"/>
    <property type="project" value="InterPro"/>
</dbReference>
<evidence type="ECO:0000259" key="2">
    <source>
        <dbReference type="Pfam" id="PF01609"/>
    </source>
</evidence>
<protein>
    <submittedName>
        <fullName evidence="4">IS5 family transposase</fullName>
    </submittedName>
</protein>
<dbReference type="NCBIfam" id="NF033580">
    <property type="entry name" value="transpos_IS5_3"/>
    <property type="match status" value="1"/>
</dbReference>
<organism evidence="4 5">
    <name type="scientific">Methylobacterium durans</name>
    <dbReference type="NCBI Taxonomy" id="2202825"/>
    <lineage>
        <taxon>Bacteria</taxon>
        <taxon>Pseudomonadati</taxon>
        <taxon>Pseudomonadota</taxon>
        <taxon>Alphaproteobacteria</taxon>
        <taxon>Hyphomicrobiales</taxon>
        <taxon>Methylobacteriaceae</taxon>
        <taxon>Methylobacterium</taxon>
    </lineage>
</organism>
<evidence type="ECO:0000256" key="1">
    <source>
        <dbReference type="SAM" id="MobiDB-lite"/>
    </source>
</evidence>
<dbReference type="RefSeq" id="WP_109889104.1">
    <property type="nucleotide sequence ID" value="NZ_CP029550.1"/>
</dbReference>
<feature type="domain" description="Transposase IS4-like" evidence="2">
    <location>
        <begin position="103"/>
        <end position="257"/>
    </location>
</feature>
<feature type="domain" description="Insertion element IS402-like" evidence="3">
    <location>
        <begin position="6"/>
        <end position="82"/>
    </location>
</feature>
<dbReference type="InterPro" id="IPR002559">
    <property type="entry name" value="Transposase_11"/>
</dbReference>
<dbReference type="EMBL" id="CP029550">
    <property type="protein sequence ID" value="AWN40717.1"/>
    <property type="molecule type" value="Genomic_DNA"/>
</dbReference>
<feature type="region of interest" description="Disordered" evidence="1">
    <location>
        <begin position="109"/>
        <end position="131"/>
    </location>
</feature>
<dbReference type="PANTHER" id="PTHR30007">
    <property type="entry name" value="PHP DOMAIN PROTEIN"/>
    <property type="match status" value="1"/>
</dbReference>
<name>A0A2U8W3T8_9HYPH</name>
<dbReference type="Pfam" id="PF13340">
    <property type="entry name" value="DUF4096"/>
    <property type="match status" value="1"/>
</dbReference>
<reference evidence="5" key="1">
    <citation type="submission" date="2018-05" db="EMBL/GenBank/DDBJ databases">
        <title>Complete Genome Sequence of Methylobacterium sp. 17SD2-17.</title>
        <authorList>
            <person name="Srinivasan S."/>
        </authorList>
    </citation>
    <scope>NUCLEOTIDE SEQUENCE [LARGE SCALE GENOMIC DNA]</scope>
    <source>
        <strain evidence="5">17SD2-17</strain>
    </source>
</reference>
<gene>
    <name evidence="4" type="ORF">DK389_09490</name>
</gene>
<dbReference type="GO" id="GO:0004803">
    <property type="term" value="F:transposase activity"/>
    <property type="evidence" value="ECO:0007669"/>
    <property type="project" value="InterPro"/>
</dbReference>
<dbReference type="OrthoDB" id="9798237at2"/>
<evidence type="ECO:0000313" key="5">
    <source>
        <dbReference type="Proteomes" id="UP000245926"/>
    </source>
</evidence>
<dbReference type="InterPro" id="IPR025161">
    <property type="entry name" value="IS402-like_dom"/>
</dbReference>
<sequence>MAKPLLPDGLWAVIAPLLPPEPPKPKGGRPRMSDRAALTGILFVLRSGTPWELLPREMGCGSGMTCWRRLRDWQKAGVWDRLQQALLDRLGRQNGIDFSRASLDSASIAAKKGGSATGPNPTDRGKPGTKRHVLTDAKGIPLALSLTGANVHDSRMLETVVDAVPPIRQCWGRPRKRPARLYADKAYDHRRCRRALTRRRIQHRIARRGIESSQRLGRHRWVVERTLAWFAQFRRLAIRYERRSDIHLAFSTLAAALIVWRFIERWFC</sequence>
<evidence type="ECO:0000313" key="4">
    <source>
        <dbReference type="EMBL" id="AWN40717.1"/>
    </source>
</evidence>
<dbReference type="KEGG" id="mets:DK389_09490"/>
<evidence type="ECO:0000259" key="3">
    <source>
        <dbReference type="Pfam" id="PF13340"/>
    </source>
</evidence>
<dbReference type="GO" id="GO:0006313">
    <property type="term" value="P:DNA transposition"/>
    <property type="evidence" value="ECO:0007669"/>
    <property type="project" value="InterPro"/>
</dbReference>
<keyword evidence="5" id="KW-1185">Reference proteome</keyword>
<accession>A0A2U8W3T8</accession>
<dbReference type="Proteomes" id="UP000245926">
    <property type="component" value="Chromosome"/>
</dbReference>